<dbReference type="VEuPathDB" id="FungiDB:JI435_421900"/>
<sequence>MFKVGCGRIGREITPAWCKLTSILGRHADNFEVADMFGVRSAMLGSRSVRGRLSNGRSLARAV</sequence>
<keyword evidence="2" id="KW-1185">Reference proteome</keyword>
<reference evidence="2" key="1">
    <citation type="journal article" date="2021" name="BMC Genomics">
        <title>Chromosome-level genome assembly and manually-curated proteome of model necrotroph Parastagonospora nodorum Sn15 reveals a genome-wide trove of candidate effector homologs, and redundancy of virulence-related functions within an accessory chromosome.</title>
        <authorList>
            <person name="Bertazzoni S."/>
            <person name="Jones D.A.B."/>
            <person name="Phan H.T."/>
            <person name="Tan K.-C."/>
            <person name="Hane J.K."/>
        </authorList>
    </citation>
    <scope>NUCLEOTIDE SEQUENCE [LARGE SCALE GENOMIC DNA]</scope>
    <source>
        <strain evidence="2">SN15 / ATCC MYA-4574 / FGSC 10173)</strain>
    </source>
</reference>
<protein>
    <submittedName>
        <fullName evidence="1">Uncharacterized protein</fullName>
    </submittedName>
</protein>
<accession>A0A7U2I7K0</accession>
<organism evidence="1 2">
    <name type="scientific">Phaeosphaeria nodorum (strain SN15 / ATCC MYA-4574 / FGSC 10173)</name>
    <name type="common">Glume blotch fungus</name>
    <name type="synonym">Parastagonospora nodorum</name>
    <dbReference type="NCBI Taxonomy" id="321614"/>
    <lineage>
        <taxon>Eukaryota</taxon>
        <taxon>Fungi</taxon>
        <taxon>Dikarya</taxon>
        <taxon>Ascomycota</taxon>
        <taxon>Pezizomycotina</taxon>
        <taxon>Dothideomycetes</taxon>
        <taxon>Pleosporomycetidae</taxon>
        <taxon>Pleosporales</taxon>
        <taxon>Pleosporineae</taxon>
        <taxon>Phaeosphaeriaceae</taxon>
        <taxon>Parastagonospora</taxon>
    </lineage>
</organism>
<evidence type="ECO:0000313" key="2">
    <source>
        <dbReference type="Proteomes" id="UP000663193"/>
    </source>
</evidence>
<proteinExistence type="predicted"/>
<gene>
    <name evidence="1" type="ORF">JI435_421900</name>
</gene>
<evidence type="ECO:0000313" key="1">
    <source>
        <dbReference type="EMBL" id="QRD04894.1"/>
    </source>
</evidence>
<name>A0A7U2I7K0_PHANO</name>
<dbReference type="EMBL" id="CP069039">
    <property type="protein sequence ID" value="QRD04894.1"/>
    <property type="molecule type" value="Genomic_DNA"/>
</dbReference>
<dbReference type="AlphaFoldDB" id="A0A7U2I7K0"/>
<dbReference type="Proteomes" id="UP000663193">
    <property type="component" value="Chromosome 17"/>
</dbReference>